<keyword evidence="3" id="KW-0472">Membrane</keyword>
<evidence type="ECO:0000256" key="1">
    <source>
        <dbReference type="ARBA" id="ARBA00004442"/>
    </source>
</evidence>
<dbReference type="PANTHER" id="PTHR34001:SF3">
    <property type="entry name" value="BLL7405 PROTEIN"/>
    <property type="match status" value="1"/>
</dbReference>
<dbReference type="PANTHER" id="PTHR34001">
    <property type="entry name" value="BLL7405 PROTEIN"/>
    <property type="match status" value="1"/>
</dbReference>
<feature type="signal peptide" evidence="6">
    <location>
        <begin position="1"/>
        <end position="24"/>
    </location>
</feature>
<evidence type="ECO:0000256" key="2">
    <source>
        <dbReference type="ARBA" id="ARBA00022729"/>
    </source>
</evidence>
<dbReference type="InterPro" id="IPR051692">
    <property type="entry name" value="OMP-like"/>
</dbReference>
<evidence type="ECO:0000313" key="8">
    <source>
        <dbReference type="EMBL" id="MFC5518864.1"/>
    </source>
</evidence>
<dbReference type="Gene3D" id="2.40.160.20">
    <property type="match status" value="1"/>
</dbReference>
<dbReference type="Proteomes" id="UP001596150">
    <property type="component" value="Unassembled WGS sequence"/>
</dbReference>
<evidence type="ECO:0000313" key="9">
    <source>
        <dbReference type="Proteomes" id="UP001596150"/>
    </source>
</evidence>
<feature type="chain" id="PRO_5045220755" evidence="6">
    <location>
        <begin position="25"/>
        <end position="233"/>
    </location>
</feature>
<dbReference type="SUPFAM" id="SSF56925">
    <property type="entry name" value="OMPA-like"/>
    <property type="match status" value="1"/>
</dbReference>
<reference evidence="9" key="1">
    <citation type="journal article" date="2019" name="Int. J. Syst. Evol. Microbiol.">
        <title>The Global Catalogue of Microorganisms (GCM) 10K type strain sequencing project: providing services to taxonomists for standard genome sequencing and annotation.</title>
        <authorList>
            <consortium name="The Broad Institute Genomics Platform"/>
            <consortium name="The Broad Institute Genome Sequencing Center for Infectious Disease"/>
            <person name="Wu L."/>
            <person name="Ma J."/>
        </authorList>
    </citation>
    <scope>NUCLEOTIDE SEQUENCE [LARGE SCALE GENOMIC DNA]</scope>
    <source>
        <strain evidence="9">KACC 12633</strain>
    </source>
</reference>
<evidence type="ECO:0000259" key="7">
    <source>
        <dbReference type="Pfam" id="PF13505"/>
    </source>
</evidence>
<accession>A0ABW0Q1X3</accession>
<keyword evidence="2 6" id="KW-0732">Signal</keyword>
<evidence type="ECO:0000256" key="3">
    <source>
        <dbReference type="ARBA" id="ARBA00023136"/>
    </source>
</evidence>
<evidence type="ECO:0000256" key="4">
    <source>
        <dbReference type="ARBA" id="ARBA00023237"/>
    </source>
</evidence>
<evidence type="ECO:0000256" key="6">
    <source>
        <dbReference type="SAM" id="SignalP"/>
    </source>
</evidence>
<dbReference type="InterPro" id="IPR027385">
    <property type="entry name" value="Beta-barrel_OMP"/>
</dbReference>
<sequence>MTNAIIYSLAFVPTLLFAAGAAQAADLTTAPAPVEEMAPEPTLTWSGLYIGGDLGWGQTSTSYAVTAPGGGSSLSSTNRDGVLGGLFVGYNWQFDKVVLGAEVDASFLTTGEERFTAFTGDFVTARTNWVGSARGRLGYAMDRGLFYVTGGLAFASSEVKVPLTGISVDAGDSARWGGTVGVGAEYALSSHWITGVEYRYTRYESSTPNIPGDINISQDLDTNQITARLAYKF</sequence>
<dbReference type="EMBL" id="JBHSML010000027">
    <property type="protein sequence ID" value="MFC5518864.1"/>
    <property type="molecule type" value="Genomic_DNA"/>
</dbReference>
<dbReference type="Pfam" id="PF13505">
    <property type="entry name" value="OMP_b-brl"/>
    <property type="match status" value="1"/>
</dbReference>
<proteinExistence type="inferred from homology"/>
<dbReference type="InterPro" id="IPR011250">
    <property type="entry name" value="OMP/PagP_B-barrel"/>
</dbReference>
<name>A0ABW0Q1X3_9HYPH</name>
<comment type="caution">
    <text evidence="8">The sequence shown here is derived from an EMBL/GenBank/DDBJ whole genome shotgun (WGS) entry which is preliminary data.</text>
</comment>
<dbReference type="RefSeq" id="WP_266346538.1">
    <property type="nucleotide sequence ID" value="NZ_JAPKNH010000022.1"/>
</dbReference>
<feature type="domain" description="Outer membrane protein beta-barrel" evidence="7">
    <location>
        <begin position="15"/>
        <end position="233"/>
    </location>
</feature>
<comment type="similarity">
    <text evidence="5">Belongs to the Omp25/RopB family.</text>
</comment>
<evidence type="ECO:0000256" key="5">
    <source>
        <dbReference type="ARBA" id="ARBA00038306"/>
    </source>
</evidence>
<keyword evidence="9" id="KW-1185">Reference proteome</keyword>
<comment type="subcellular location">
    <subcellularLocation>
        <location evidence="1">Cell outer membrane</location>
    </subcellularLocation>
</comment>
<gene>
    <name evidence="8" type="ORF">ACFPP9_24075</name>
</gene>
<protein>
    <submittedName>
        <fullName evidence="8">Outer membrane protein</fullName>
    </submittedName>
</protein>
<keyword evidence="4" id="KW-0998">Cell outer membrane</keyword>
<organism evidence="8 9">
    <name type="scientific">Kaistia terrae</name>
    <dbReference type="NCBI Taxonomy" id="537017"/>
    <lineage>
        <taxon>Bacteria</taxon>
        <taxon>Pseudomonadati</taxon>
        <taxon>Pseudomonadota</taxon>
        <taxon>Alphaproteobacteria</taxon>
        <taxon>Hyphomicrobiales</taxon>
        <taxon>Kaistiaceae</taxon>
        <taxon>Kaistia</taxon>
    </lineage>
</organism>